<dbReference type="Proteomes" id="UP000324222">
    <property type="component" value="Unassembled WGS sequence"/>
</dbReference>
<dbReference type="AlphaFoldDB" id="A0A5B7FX53"/>
<gene>
    <name evidence="1" type="ORF">E2C01_045022</name>
</gene>
<accession>A0A5B7FX53</accession>
<organism evidence="1 2">
    <name type="scientific">Portunus trituberculatus</name>
    <name type="common">Swimming crab</name>
    <name type="synonym">Neptunus trituberculatus</name>
    <dbReference type="NCBI Taxonomy" id="210409"/>
    <lineage>
        <taxon>Eukaryota</taxon>
        <taxon>Metazoa</taxon>
        <taxon>Ecdysozoa</taxon>
        <taxon>Arthropoda</taxon>
        <taxon>Crustacea</taxon>
        <taxon>Multicrustacea</taxon>
        <taxon>Malacostraca</taxon>
        <taxon>Eumalacostraca</taxon>
        <taxon>Eucarida</taxon>
        <taxon>Decapoda</taxon>
        <taxon>Pleocyemata</taxon>
        <taxon>Brachyura</taxon>
        <taxon>Eubrachyura</taxon>
        <taxon>Portunoidea</taxon>
        <taxon>Portunidae</taxon>
        <taxon>Portuninae</taxon>
        <taxon>Portunus</taxon>
    </lineage>
</organism>
<comment type="caution">
    <text evidence="1">The sequence shown here is derived from an EMBL/GenBank/DDBJ whole genome shotgun (WGS) entry which is preliminary data.</text>
</comment>
<sequence>MVLLPLYTLYSPSPIGPMCLPLPVVTLPLPSIQHDCLYPFLPNLHVCSLNLPQVALFCPSLTDCLGYLALQFAFFCVQLPCINSSVVHVTLILLLSLPLVLIVMLKTSANPPPYYTSSMYISSRAIINTPPSAFPLLSLLQSLYPFSLKFTWRSFLNFVSVIHTTPGPFSNI</sequence>
<protein>
    <submittedName>
        <fullName evidence="1">Uncharacterized protein</fullName>
    </submittedName>
</protein>
<proteinExistence type="predicted"/>
<reference evidence="1 2" key="1">
    <citation type="submission" date="2019-05" db="EMBL/GenBank/DDBJ databases">
        <title>Another draft genome of Portunus trituberculatus and its Hox gene families provides insights of decapod evolution.</title>
        <authorList>
            <person name="Jeong J.-H."/>
            <person name="Song I."/>
            <person name="Kim S."/>
            <person name="Choi T."/>
            <person name="Kim D."/>
            <person name="Ryu S."/>
            <person name="Kim W."/>
        </authorList>
    </citation>
    <scope>NUCLEOTIDE SEQUENCE [LARGE SCALE GENOMIC DNA]</scope>
    <source>
        <tissue evidence="1">Muscle</tissue>
    </source>
</reference>
<evidence type="ECO:0000313" key="1">
    <source>
        <dbReference type="EMBL" id="MPC51182.1"/>
    </source>
</evidence>
<keyword evidence="2" id="KW-1185">Reference proteome</keyword>
<dbReference type="EMBL" id="VSRR010010007">
    <property type="protein sequence ID" value="MPC51182.1"/>
    <property type="molecule type" value="Genomic_DNA"/>
</dbReference>
<name>A0A5B7FX53_PORTR</name>
<evidence type="ECO:0000313" key="2">
    <source>
        <dbReference type="Proteomes" id="UP000324222"/>
    </source>
</evidence>